<protein>
    <submittedName>
        <fullName evidence="11">Uncharacterized protein</fullName>
    </submittedName>
</protein>
<evidence type="ECO:0000256" key="9">
    <source>
        <dbReference type="RuleBase" id="RU000488"/>
    </source>
</evidence>
<evidence type="ECO:0000313" key="12">
    <source>
        <dbReference type="Proteomes" id="UP000054560"/>
    </source>
</evidence>
<evidence type="ECO:0000256" key="6">
    <source>
        <dbReference type="ARBA" id="ARBA00022989"/>
    </source>
</evidence>
<dbReference type="GeneID" id="25908626"/>
<keyword evidence="4 8" id="KW-0812">Transmembrane</keyword>
<dbReference type="GO" id="GO:0016020">
    <property type="term" value="C:membrane"/>
    <property type="evidence" value="ECO:0007669"/>
    <property type="project" value="UniProtKB-SubCell"/>
</dbReference>
<reference evidence="11 12" key="1">
    <citation type="submission" date="2011-02" db="EMBL/GenBank/DDBJ databases">
        <title>The Genome Sequence of Sphaeroforma arctica JP610.</title>
        <authorList>
            <consortium name="The Broad Institute Genome Sequencing Platform"/>
            <person name="Russ C."/>
            <person name="Cuomo C."/>
            <person name="Young S.K."/>
            <person name="Zeng Q."/>
            <person name="Gargeya S."/>
            <person name="Alvarado L."/>
            <person name="Berlin A."/>
            <person name="Chapman S.B."/>
            <person name="Chen Z."/>
            <person name="Freedman E."/>
            <person name="Gellesch M."/>
            <person name="Goldberg J."/>
            <person name="Griggs A."/>
            <person name="Gujja S."/>
            <person name="Heilman E."/>
            <person name="Heiman D."/>
            <person name="Howarth C."/>
            <person name="Mehta T."/>
            <person name="Neiman D."/>
            <person name="Pearson M."/>
            <person name="Roberts A."/>
            <person name="Saif S."/>
            <person name="Shea T."/>
            <person name="Shenoy N."/>
            <person name="Sisk P."/>
            <person name="Stolte C."/>
            <person name="Sykes S."/>
            <person name="White J."/>
            <person name="Yandava C."/>
            <person name="Burger G."/>
            <person name="Gray M.W."/>
            <person name="Holland P.W.H."/>
            <person name="King N."/>
            <person name="Lang F.B.F."/>
            <person name="Roger A.J."/>
            <person name="Ruiz-Trillo I."/>
            <person name="Haas B."/>
            <person name="Nusbaum C."/>
            <person name="Birren B."/>
        </authorList>
    </citation>
    <scope>NUCLEOTIDE SEQUENCE [LARGE SCALE GENOMIC DNA]</scope>
    <source>
        <strain evidence="11 12">JP610</strain>
    </source>
</reference>
<evidence type="ECO:0000256" key="7">
    <source>
        <dbReference type="ARBA" id="ARBA00023136"/>
    </source>
</evidence>
<organism evidence="11 12">
    <name type="scientific">Sphaeroforma arctica JP610</name>
    <dbReference type="NCBI Taxonomy" id="667725"/>
    <lineage>
        <taxon>Eukaryota</taxon>
        <taxon>Ichthyosporea</taxon>
        <taxon>Ichthyophonida</taxon>
        <taxon>Sphaeroforma</taxon>
    </lineage>
</organism>
<keyword evidence="7 8" id="KW-0472">Membrane</keyword>
<evidence type="ECO:0000256" key="4">
    <source>
        <dbReference type="ARBA" id="ARBA00022692"/>
    </source>
</evidence>
<evidence type="ECO:0000256" key="5">
    <source>
        <dbReference type="ARBA" id="ARBA00022737"/>
    </source>
</evidence>
<dbReference type="InterPro" id="IPR044712">
    <property type="entry name" value="SLC25A32-like"/>
</dbReference>
<dbReference type="InterPro" id="IPR018108">
    <property type="entry name" value="MCP_transmembrane"/>
</dbReference>
<evidence type="ECO:0000256" key="10">
    <source>
        <dbReference type="SAM" id="Phobius"/>
    </source>
</evidence>
<dbReference type="GO" id="GO:0006862">
    <property type="term" value="P:nucleotide transport"/>
    <property type="evidence" value="ECO:0007669"/>
    <property type="project" value="InterPro"/>
</dbReference>
<dbReference type="OrthoDB" id="448427at2759"/>
<keyword evidence="3 9" id="KW-0813">Transport</keyword>
<dbReference type="Pfam" id="PF00153">
    <property type="entry name" value="Mito_carr"/>
    <property type="match status" value="2"/>
</dbReference>
<dbReference type="InterPro" id="IPR023395">
    <property type="entry name" value="MCP_dom_sf"/>
</dbReference>
<keyword evidence="6 10" id="KW-1133">Transmembrane helix</keyword>
<dbReference type="Proteomes" id="UP000054560">
    <property type="component" value="Unassembled WGS sequence"/>
</dbReference>
<dbReference type="RefSeq" id="XP_014153391.1">
    <property type="nucleotide sequence ID" value="XM_014297916.1"/>
</dbReference>
<comment type="similarity">
    <text evidence="2 9">Belongs to the mitochondrial carrier (TC 2.A.29) family.</text>
</comment>
<dbReference type="SUPFAM" id="SSF103506">
    <property type="entry name" value="Mitochondrial carrier"/>
    <property type="match status" value="1"/>
</dbReference>
<name>A0A0L0FS08_9EUKA</name>
<gene>
    <name evidence="11" type="ORF">SARC_08122</name>
</gene>
<accession>A0A0L0FS08</accession>
<dbReference type="EMBL" id="KQ242296">
    <property type="protein sequence ID" value="KNC79489.1"/>
    <property type="molecule type" value="Genomic_DNA"/>
</dbReference>
<dbReference type="PROSITE" id="PS50920">
    <property type="entry name" value="SOLCAR"/>
    <property type="match status" value="1"/>
</dbReference>
<evidence type="ECO:0000256" key="3">
    <source>
        <dbReference type="ARBA" id="ARBA00022448"/>
    </source>
</evidence>
<dbReference type="AlphaFoldDB" id="A0A0L0FS08"/>
<comment type="subcellular location">
    <subcellularLocation>
        <location evidence="1">Membrane</location>
        <topology evidence="1">Multi-pass membrane protein</topology>
    </subcellularLocation>
</comment>
<evidence type="ECO:0000313" key="11">
    <source>
        <dbReference type="EMBL" id="KNC79489.1"/>
    </source>
</evidence>
<keyword evidence="12" id="KW-1185">Reference proteome</keyword>
<dbReference type="PANTHER" id="PTHR45683">
    <property type="entry name" value="MITOCHONDRIAL NICOTINAMIDE ADENINE DINUCLEOTIDE TRANSPORTER 1-RELATED-RELATED"/>
    <property type="match status" value="1"/>
</dbReference>
<dbReference type="Gene3D" id="1.50.40.10">
    <property type="entry name" value="Mitochondrial carrier domain"/>
    <property type="match status" value="1"/>
</dbReference>
<dbReference type="STRING" id="667725.A0A0L0FS08"/>
<proteinExistence type="inferred from homology"/>
<feature type="repeat" description="Solcar" evidence="8">
    <location>
        <begin position="64"/>
        <end position="148"/>
    </location>
</feature>
<evidence type="ECO:0000256" key="1">
    <source>
        <dbReference type="ARBA" id="ARBA00004141"/>
    </source>
</evidence>
<dbReference type="GO" id="GO:0055085">
    <property type="term" value="P:transmembrane transport"/>
    <property type="evidence" value="ECO:0007669"/>
    <property type="project" value="InterPro"/>
</dbReference>
<sequence length="254" mass="27429">MRVLNSDYLYRGTVTKVVEEVCRTLVTQSIAHSLYTPALEEMPVYYQGQTIAVLVPDDDPLAPASMLATGVAGAIGGVLLNPIEVIHTRMVLQRNVSDAKYQNILQGLALVYDEEGLEGLFAGWQLAAIAHGVLPVLSDIGDSLLAELFEGVYGDDGVSSVGYVLCDILYNLAVLQIQMPLEVMRRRLYVQGALKHGFHPVTKVTRTAYTSTADIATRIYAEEGVSTFFSGFATHFAAATGAIVLYIGLQLAGE</sequence>
<evidence type="ECO:0000256" key="2">
    <source>
        <dbReference type="ARBA" id="ARBA00006375"/>
    </source>
</evidence>
<keyword evidence="5" id="KW-0677">Repeat</keyword>
<evidence type="ECO:0000256" key="8">
    <source>
        <dbReference type="PROSITE-ProRule" id="PRU00282"/>
    </source>
</evidence>
<feature type="transmembrane region" description="Helical" evidence="10">
    <location>
        <begin position="228"/>
        <end position="249"/>
    </location>
</feature>